<reference evidence="2 3" key="1">
    <citation type="submission" date="2019-09" db="EMBL/GenBank/DDBJ databases">
        <title>Draft genome sequences of 48 bacterial type strains from the CCUG.</title>
        <authorList>
            <person name="Tunovic T."/>
            <person name="Pineiro-Iglesias B."/>
            <person name="Unosson C."/>
            <person name="Inganas E."/>
            <person name="Ohlen M."/>
            <person name="Cardew S."/>
            <person name="Jensie-Markopoulos S."/>
            <person name="Salva-Serra F."/>
            <person name="Jaen-Luchoro D."/>
            <person name="Karlsson R."/>
            <person name="Svensson-Stadler L."/>
            <person name="Chun J."/>
            <person name="Moore E."/>
        </authorList>
    </citation>
    <scope>NUCLEOTIDE SEQUENCE [LARGE SCALE GENOMIC DNA]</scope>
    <source>
        <strain evidence="2 3">CCUG 54555</strain>
    </source>
</reference>
<evidence type="ECO:0000256" key="1">
    <source>
        <dbReference type="SAM" id="MobiDB-lite"/>
    </source>
</evidence>
<name>A0A6H9T698_9BURK</name>
<dbReference type="Proteomes" id="UP000430232">
    <property type="component" value="Unassembled WGS sequence"/>
</dbReference>
<gene>
    <name evidence="2" type="ORF">F7R21_01890</name>
</gene>
<keyword evidence="3" id="KW-1185">Reference proteome</keyword>
<feature type="region of interest" description="Disordered" evidence="1">
    <location>
        <begin position="22"/>
        <end position="52"/>
    </location>
</feature>
<comment type="caution">
    <text evidence="2">The sequence shown here is derived from an EMBL/GenBank/DDBJ whole genome shotgun (WGS) entry which is preliminary data.</text>
</comment>
<proteinExistence type="predicted"/>
<organism evidence="2 3">
    <name type="scientific">Burkholderia latens</name>
    <dbReference type="NCBI Taxonomy" id="488446"/>
    <lineage>
        <taxon>Bacteria</taxon>
        <taxon>Pseudomonadati</taxon>
        <taxon>Pseudomonadota</taxon>
        <taxon>Betaproteobacteria</taxon>
        <taxon>Burkholderiales</taxon>
        <taxon>Burkholderiaceae</taxon>
        <taxon>Burkholderia</taxon>
        <taxon>Burkholderia cepacia complex</taxon>
    </lineage>
</organism>
<evidence type="ECO:0000313" key="2">
    <source>
        <dbReference type="EMBL" id="KAB0644574.1"/>
    </source>
</evidence>
<evidence type="ECO:0000313" key="3">
    <source>
        <dbReference type="Proteomes" id="UP000430232"/>
    </source>
</evidence>
<dbReference type="AlphaFoldDB" id="A0A6H9T698"/>
<protein>
    <submittedName>
        <fullName evidence="2">Uncharacterized protein</fullName>
    </submittedName>
</protein>
<sequence length="87" mass="9766">MHRRPLSVCNSLGRMECVPKLSRADSRESCPRYNSKDDGGRPAEFPTGRRESSRDALARRFLSVRSGERPHVAVDVDDDGLRRVLGV</sequence>
<dbReference type="EMBL" id="VZOJ01000002">
    <property type="protein sequence ID" value="KAB0644574.1"/>
    <property type="molecule type" value="Genomic_DNA"/>
</dbReference>
<accession>A0A6H9T698</accession>